<dbReference type="SMART" id="SM00028">
    <property type="entry name" value="TPR"/>
    <property type="match status" value="7"/>
</dbReference>
<protein>
    <recommendedName>
        <fullName evidence="7">Tetratricopeptide repeat-like domain-containing protein</fullName>
    </recommendedName>
</protein>
<dbReference type="InterPro" id="IPR051012">
    <property type="entry name" value="CellSynth/LPSAsmb/PSIAsmb"/>
</dbReference>
<evidence type="ECO:0000256" key="4">
    <source>
        <dbReference type="SAM" id="SignalP"/>
    </source>
</evidence>
<evidence type="ECO:0000313" key="5">
    <source>
        <dbReference type="EMBL" id="EHB91306.1"/>
    </source>
</evidence>
<dbReference type="SUPFAM" id="SSF81901">
    <property type="entry name" value="HCP-like"/>
    <property type="match status" value="1"/>
</dbReference>
<dbReference type="RefSeq" id="WP_009134161.1">
    <property type="nucleotide sequence ID" value="NZ_CP102250.1"/>
</dbReference>
<evidence type="ECO:0000256" key="2">
    <source>
        <dbReference type="ARBA" id="ARBA00022803"/>
    </source>
</evidence>
<dbReference type="Proteomes" id="UP000006008">
    <property type="component" value="Unassembled WGS sequence"/>
</dbReference>
<keyword evidence="4" id="KW-0732">Signal</keyword>
<dbReference type="Pfam" id="PF13181">
    <property type="entry name" value="TPR_8"/>
    <property type="match status" value="2"/>
</dbReference>
<comment type="caution">
    <text evidence="5">The sequence shown here is derived from an EMBL/GenBank/DDBJ whole genome shotgun (WGS) entry which is preliminary data.</text>
</comment>
<dbReference type="Gene3D" id="1.25.40.10">
    <property type="entry name" value="Tetratricopeptide repeat domain"/>
    <property type="match status" value="2"/>
</dbReference>
<name>G5H9P0_9BACT</name>
<feature type="repeat" description="TPR" evidence="3">
    <location>
        <begin position="367"/>
        <end position="400"/>
    </location>
</feature>
<feature type="repeat" description="TPR" evidence="3">
    <location>
        <begin position="499"/>
        <end position="532"/>
    </location>
</feature>
<dbReference type="InterPro" id="IPR011990">
    <property type="entry name" value="TPR-like_helical_dom_sf"/>
</dbReference>
<gene>
    <name evidence="5" type="ORF">HMPREF9450_01355</name>
</gene>
<dbReference type="AlphaFoldDB" id="G5H9P0"/>
<feature type="repeat" description="TPR" evidence="3">
    <location>
        <begin position="333"/>
        <end position="366"/>
    </location>
</feature>
<dbReference type="SUPFAM" id="SSF48452">
    <property type="entry name" value="TPR-like"/>
    <property type="match status" value="2"/>
</dbReference>
<dbReference type="PANTHER" id="PTHR45586:SF1">
    <property type="entry name" value="LIPOPOLYSACCHARIDE ASSEMBLY PROTEIN B"/>
    <property type="match status" value="1"/>
</dbReference>
<keyword evidence="6" id="KW-1185">Reference proteome</keyword>
<sequence>MNIRKTLLTTTLFFAGTATALLADNGKAIEFYKTGRIEPAKAMLLQNLATGAGDKAEAAYYLGEIYKDANQLDSAAYYYGVGKAADPANLMNSIGELSLLKLKNPTAADQQFEALLSNKLNRKNPDLPSLYVAAAAAYKDRPIKAEEFLNKAKAMDKKLASIYVLEADMQAANKDYNGAAANYEQAITFDPNCKEAYVKYARIYAPINSEVAAEVLNRLLAHDPSSAVAHRELAEIYYKDGKLLKAAEAYAEYINDAHVSTSDYARYATILFFKGDYAKSKEIVEQALPKTPRDLVLNRLMFYNDFELGNKEAARSEADKFFNAGYEAADFIGQDYLYYGRLLIQDKQFQQGIAQLQKALELDPGKIELYQEIGSAYEGMNDYDNAIANFSLYIQKAPEDQVQVADYFNLGKAAYYAGSEMDTTAADYQAKKAAYFAKADSMFSFVAEKVPDSYLGHFWRARVNSALDPETDKGLAKPFYEKTIEVLDAKGDGDPRIYIECYSYLGYYYYVKEDIENSKIYWEKILAIDPTNEIANRAMSGLK</sequence>
<reference evidence="5 6" key="1">
    <citation type="submission" date="2011-08" db="EMBL/GenBank/DDBJ databases">
        <title>The Genome Sequence of Alistipes indistinctus YIT 12060.</title>
        <authorList>
            <consortium name="The Broad Institute Genome Sequencing Platform"/>
            <person name="Earl A."/>
            <person name="Ward D."/>
            <person name="Feldgarden M."/>
            <person name="Gevers D."/>
            <person name="Morotomi M."/>
            <person name="Young S.K."/>
            <person name="Zeng Q."/>
            <person name="Gargeya S."/>
            <person name="Fitzgerald M."/>
            <person name="Haas B."/>
            <person name="Abouelleil A."/>
            <person name="Alvarado L."/>
            <person name="Arachchi H.M."/>
            <person name="Berlin A."/>
            <person name="Brown A."/>
            <person name="Chapman S.B."/>
            <person name="Chen Z."/>
            <person name="Dunbar C."/>
            <person name="Freedman E."/>
            <person name="Gearin G."/>
            <person name="Gellesch M."/>
            <person name="Goldberg J."/>
            <person name="Griggs A."/>
            <person name="Gujja S."/>
            <person name="Heiman D."/>
            <person name="Howarth C."/>
            <person name="Larson L."/>
            <person name="Lui A."/>
            <person name="MacDonald P.J.P."/>
            <person name="Montmayeur A."/>
            <person name="Murphy C."/>
            <person name="Neiman D."/>
            <person name="Pearson M."/>
            <person name="Priest M."/>
            <person name="Roberts A."/>
            <person name="Saif S."/>
            <person name="Shea T."/>
            <person name="Shenoy N."/>
            <person name="Sisk P."/>
            <person name="Stolte C."/>
            <person name="Sykes S."/>
            <person name="Wortman J."/>
            <person name="Nusbaum C."/>
            <person name="Birren B."/>
        </authorList>
    </citation>
    <scope>NUCLEOTIDE SEQUENCE [LARGE SCALE GENOMIC DNA]</scope>
    <source>
        <strain evidence="5 6">YIT 12060</strain>
    </source>
</reference>
<evidence type="ECO:0000256" key="3">
    <source>
        <dbReference type="PROSITE-ProRule" id="PRU00339"/>
    </source>
</evidence>
<dbReference type="PATRIC" id="fig|742725.3.peg.1434"/>
<evidence type="ECO:0008006" key="7">
    <source>
        <dbReference type="Google" id="ProtNLM"/>
    </source>
</evidence>
<evidence type="ECO:0000313" key="6">
    <source>
        <dbReference type="Proteomes" id="UP000006008"/>
    </source>
</evidence>
<dbReference type="eggNOG" id="COG0457">
    <property type="taxonomic scope" value="Bacteria"/>
</dbReference>
<dbReference type="Pfam" id="PF13432">
    <property type="entry name" value="TPR_16"/>
    <property type="match status" value="1"/>
</dbReference>
<dbReference type="OrthoDB" id="638548at2"/>
<keyword evidence="2 3" id="KW-0802">TPR repeat</keyword>
<dbReference type="STRING" id="742725.HMPREF9450_01355"/>
<organism evidence="5 6">
    <name type="scientific">Alistipes indistinctus YIT 12060</name>
    <dbReference type="NCBI Taxonomy" id="742725"/>
    <lineage>
        <taxon>Bacteria</taxon>
        <taxon>Pseudomonadati</taxon>
        <taxon>Bacteroidota</taxon>
        <taxon>Bacteroidia</taxon>
        <taxon>Bacteroidales</taxon>
        <taxon>Rikenellaceae</taxon>
        <taxon>Alistipes</taxon>
    </lineage>
</organism>
<dbReference type="HOGENOM" id="CLU_032900_1_0_10"/>
<dbReference type="InterPro" id="IPR019734">
    <property type="entry name" value="TPR_rpt"/>
</dbReference>
<accession>G5H9P0</accession>
<dbReference type="GeneID" id="92815615"/>
<feature type="chain" id="PRO_5003477797" description="Tetratricopeptide repeat-like domain-containing protein" evidence="4">
    <location>
        <begin position="24"/>
        <end position="543"/>
    </location>
</feature>
<dbReference type="PROSITE" id="PS50005">
    <property type="entry name" value="TPR"/>
    <property type="match status" value="4"/>
</dbReference>
<dbReference type="EMBL" id="ADLD01000013">
    <property type="protein sequence ID" value="EHB91306.1"/>
    <property type="molecule type" value="Genomic_DNA"/>
</dbReference>
<dbReference type="PANTHER" id="PTHR45586">
    <property type="entry name" value="TPR REPEAT-CONTAINING PROTEIN PA4667"/>
    <property type="match status" value="1"/>
</dbReference>
<keyword evidence="1" id="KW-0677">Repeat</keyword>
<proteinExistence type="predicted"/>
<feature type="signal peptide" evidence="4">
    <location>
        <begin position="1"/>
        <end position="23"/>
    </location>
</feature>
<evidence type="ECO:0000256" key="1">
    <source>
        <dbReference type="ARBA" id="ARBA00022737"/>
    </source>
</evidence>
<feature type="repeat" description="TPR" evidence="3">
    <location>
        <begin position="160"/>
        <end position="193"/>
    </location>
</feature>